<dbReference type="InterPro" id="IPR005990">
    <property type="entry name" value="IMP_DH"/>
</dbReference>
<feature type="domain" description="CBS" evidence="19">
    <location>
        <begin position="110"/>
        <end position="169"/>
    </location>
</feature>
<organism evidence="21 22">
    <name type="scientific">Marchantia polymorpha subsp. ruderalis</name>
    <dbReference type="NCBI Taxonomy" id="1480154"/>
    <lineage>
        <taxon>Eukaryota</taxon>
        <taxon>Viridiplantae</taxon>
        <taxon>Streptophyta</taxon>
        <taxon>Embryophyta</taxon>
        <taxon>Marchantiophyta</taxon>
        <taxon>Marchantiopsida</taxon>
        <taxon>Marchantiidae</taxon>
        <taxon>Marchantiales</taxon>
        <taxon>Marchantiaceae</taxon>
        <taxon>Marchantia</taxon>
    </lineage>
</organism>
<dbReference type="InterPro" id="IPR046342">
    <property type="entry name" value="CBS_dom_sf"/>
</dbReference>
<evidence type="ECO:0000256" key="8">
    <source>
        <dbReference type="ARBA" id="ARBA00023027"/>
    </source>
</evidence>
<reference evidence="21 22" key="1">
    <citation type="submission" date="2016-03" db="EMBL/GenBank/DDBJ databases">
        <title>Mechanisms controlling the formation of the plant cell surface in tip-growing cells are functionally conserved among land plants.</title>
        <authorList>
            <person name="Honkanen S."/>
            <person name="Jones V.A."/>
            <person name="Morieri G."/>
            <person name="Champion C."/>
            <person name="Hetherington A.J."/>
            <person name="Kelly S."/>
            <person name="Saint-Marcoux D."/>
            <person name="Proust H."/>
            <person name="Prescott H."/>
            <person name="Dolan L."/>
        </authorList>
    </citation>
    <scope>NUCLEOTIDE SEQUENCE [LARGE SCALE GENOMIC DNA]</scope>
    <source>
        <strain evidence="22">cv. Tak-1 and cv. Tak-2</strain>
        <tissue evidence="21">Whole gametophyte</tissue>
    </source>
</reference>
<keyword evidence="22" id="KW-1185">Reference proteome</keyword>
<dbReference type="Pfam" id="PF00571">
    <property type="entry name" value="CBS"/>
    <property type="match status" value="2"/>
</dbReference>
<proteinExistence type="inferred from homology"/>
<feature type="binding site" description="in other chain" evidence="12 15">
    <location>
        <position position="321"/>
    </location>
    <ligand>
        <name>K(+)</name>
        <dbReference type="ChEBI" id="CHEBI:29103"/>
        <note>ligand shared between two tetrameric partners</note>
    </ligand>
</feature>
<feature type="binding site" evidence="12">
    <location>
        <begin position="382"/>
        <end position="383"/>
    </location>
    <ligand>
        <name>IMP</name>
        <dbReference type="ChEBI" id="CHEBI:58053"/>
    </ligand>
</feature>
<evidence type="ECO:0000256" key="3">
    <source>
        <dbReference type="ARBA" id="ARBA00022723"/>
    </source>
</evidence>
<evidence type="ECO:0000256" key="13">
    <source>
        <dbReference type="PIRSR" id="PIRSR000130-1"/>
    </source>
</evidence>
<dbReference type="PANTHER" id="PTHR11911">
    <property type="entry name" value="INOSINE-5-MONOPHOSPHATE DEHYDROGENASE RELATED"/>
    <property type="match status" value="1"/>
</dbReference>
<evidence type="ECO:0000313" key="22">
    <source>
        <dbReference type="Proteomes" id="UP000077202"/>
    </source>
</evidence>
<feature type="binding site" description="in other chain" evidence="12 15">
    <location>
        <position position="326"/>
    </location>
    <ligand>
        <name>K(+)</name>
        <dbReference type="ChEBI" id="CHEBI:29103"/>
        <note>ligand shared between two tetrameric partners</note>
    </ligand>
</feature>
<evidence type="ECO:0000256" key="6">
    <source>
        <dbReference type="ARBA" id="ARBA00022958"/>
    </source>
</evidence>
<feature type="domain" description="CBS" evidence="19">
    <location>
        <begin position="173"/>
        <end position="232"/>
    </location>
</feature>
<dbReference type="Gene3D" id="3.20.20.70">
    <property type="entry name" value="Aldolase class I"/>
    <property type="match status" value="1"/>
</dbReference>
<feature type="binding site" evidence="14">
    <location>
        <begin position="269"/>
        <end position="271"/>
    </location>
    <ligand>
        <name>NAD(+)</name>
        <dbReference type="ChEBI" id="CHEBI:57540"/>
    </ligand>
</feature>
<dbReference type="HAMAP" id="MF_01964">
    <property type="entry name" value="IMPDH"/>
    <property type="match status" value="1"/>
</dbReference>
<keyword evidence="5 12" id="KW-0658">Purine biosynthesis</keyword>
<dbReference type="EMBL" id="LVLJ01001341">
    <property type="protein sequence ID" value="OAE30310.1"/>
    <property type="molecule type" value="Genomic_DNA"/>
</dbReference>
<keyword evidence="4 12" id="KW-0332">GMP biosynthesis</keyword>
<evidence type="ECO:0000256" key="16">
    <source>
        <dbReference type="PROSITE-ProRule" id="PRU00703"/>
    </source>
</evidence>
<evidence type="ECO:0000256" key="12">
    <source>
        <dbReference type="HAMAP-Rule" id="MF_03156"/>
    </source>
</evidence>
<dbReference type="InterPro" id="IPR000644">
    <property type="entry name" value="CBS_dom"/>
</dbReference>
<comment type="subcellular location">
    <subcellularLocation>
        <location evidence="12">Cytoplasm</location>
    </subcellularLocation>
</comment>
<evidence type="ECO:0000256" key="5">
    <source>
        <dbReference type="ARBA" id="ARBA00022755"/>
    </source>
</evidence>
<dbReference type="GO" id="GO:0000166">
    <property type="term" value="F:nucleotide binding"/>
    <property type="evidence" value="ECO:0007669"/>
    <property type="project" value="UniProtKB-UniRule"/>
</dbReference>
<evidence type="ECO:0000313" key="23">
    <source>
        <dbReference type="Proteomes" id="UP001162541"/>
    </source>
</evidence>
<evidence type="ECO:0000256" key="1">
    <source>
        <dbReference type="ARBA" id="ARBA00001958"/>
    </source>
</evidence>
<feature type="binding site" evidence="12">
    <location>
        <position position="269"/>
    </location>
    <ligand>
        <name>NAD(+)</name>
        <dbReference type="ChEBI" id="CHEBI:57540"/>
    </ligand>
</feature>
<keyword evidence="6 12" id="KW-0630">Potassium</keyword>
<feature type="binding site" evidence="12">
    <location>
        <begin position="359"/>
        <end position="361"/>
    </location>
    <ligand>
        <name>IMP</name>
        <dbReference type="ChEBI" id="CHEBI:58053"/>
    </ligand>
</feature>
<sequence length="507" mass="53676">MAQNGGARDYRDGWAAADIFGREFSYTYDDIIMHPGYIDFPADVVDLSSQLSKNITLRTPCVSSPMDTVTETSMAVAMAAVGGIGFVHYNNSAEEQANMVKNAKSQRVGFVSEPVCLRPSATVSEIDSLKARKGFSSVLITEDGTLNSKLLGIVTSRDIDFVSDRKTEVAEVMTTDLVTATAGTSFEDASAVLIKSKKSLLPLVDDNGEVVELLCRTDLKRRSTYPKLGAPSLGKDGKLLVGAAVGTRESDRQRLGLLVEAGVNVVILDSAQGNSIYQKEMISYAKKAHPDIDVIGGNVASSHQARNLIEVGVDGLRVGMGSGSICTTQEVCAVGRGQATAVYQTARMANVVGIPVIADGGISNSGHIVKALTLGASTVMMGSFLAGTEEAPGDYFYQDGRRLKAYRGMGSLEAQAKGSDTRYLGDKSQMRIAQGVSGTVADKGSVLRLVPFTMHAVKQGFQDLGLQSISAARGALSCGNITMEVRTGAAQIEGGVHGLVSYEKKRF</sequence>
<dbReference type="PIRSF" id="PIRSF000130">
    <property type="entry name" value="IMPDH"/>
    <property type="match status" value="1"/>
</dbReference>
<gene>
    <name evidence="21" type="ORF">AXG93_4201s1090</name>
    <name evidence="20" type="ORF">Mp_7g17950</name>
</gene>
<evidence type="ECO:0000256" key="11">
    <source>
        <dbReference type="ARBA" id="ARBA00056556"/>
    </source>
</evidence>
<feature type="binding site" description="in other chain" evidence="12 15">
    <location>
        <position position="323"/>
    </location>
    <ligand>
        <name>K(+)</name>
        <dbReference type="ChEBI" id="CHEBI:29103"/>
        <note>ligand shared between two tetrameric partners</note>
    </ligand>
</feature>
<feature type="binding site" evidence="12">
    <location>
        <begin position="406"/>
        <end position="410"/>
    </location>
    <ligand>
        <name>IMP</name>
        <dbReference type="ChEBI" id="CHEBI:58053"/>
    </ligand>
</feature>
<comment type="subunit">
    <text evidence="12">Homotetramer.</text>
</comment>
<comment type="cofactor">
    <cofactor evidence="1 12">
        <name>K(+)</name>
        <dbReference type="ChEBI" id="CHEBI:29103"/>
    </cofactor>
</comment>
<keyword evidence="9 16" id="KW-0129">CBS domain</keyword>
<dbReference type="GO" id="GO:0006183">
    <property type="term" value="P:GTP biosynthetic process"/>
    <property type="evidence" value="ECO:0007669"/>
    <property type="project" value="TreeGrafter"/>
</dbReference>
<evidence type="ECO:0000256" key="18">
    <source>
        <dbReference type="RuleBase" id="RU003928"/>
    </source>
</evidence>
<dbReference type="GO" id="GO:0003938">
    <property type="term" value="F:IMP dehydrogenase activity"/>
    <property type="evidence" value="ECO:0007669"/>
    <property type="project" value="UniProtKB-UniRule"/>
</dbReference>
<dbReference type="EMBL" id="AP019872">
    <property type="protein sequence ID" value="BBN17910.1"/>
    <property type="molecule type" value="Genomic_DNA"/>
</dbReference>
<dbReference type="FunFam" id="3.20.20.70:FF:000086">
    <property type="entry name" value="IMP dehydrogenase, putative"/>
    <property type="match status" value="1"/>
</dbReference>
<dbReference type="PANTHER" id="PTHR11911:SF111">
    <property type="entry name" value="INOSINE-5'-MONOPHOSPHATE DEHYDROGENASE"/>
    <property type="match status" value="1"/>
</dbReference>
<feature type="active site" description="Proton acceptor" evidence="12 13">
    <location>
        <position position="422"/>
    </location>
</feature>
<dbReference type="SMART" id="SM00116">
    <property type="entry name" value="CBS"/>
    <property type="match status" value="2"/>
</dbReference>
<comment type="catalytic activity">
    <reaction evidence="10 12 18">
        <text>IMP + NAD(+) + H2O = XMP + NADH + H(+)</text>
        <dbReference type="Rhea" id="RHEA:11708"/>
        <dbReference type="ChEBI" id="CHEBI:15377"/>
        <dbReference type="ChEBI" id="CHEBI:15378"/>
        <dbReference type="ChEBI" id="CHEBI:57464"/>
        <dbReference type="ChEBI" id="CHEBI:57540"/>
        <dbReference type="ChEBI" id="CHEBI:57945"/>
        <dbReference type="ChEBI" id="CHEBI:58053"/>
        <dbReference type="EC" id="1.1.1.205"/>
    </reaction>
</comment>
<evidence type="ECO:0000256" key="15">
    <source>
        <dbReference type="PIRSR" id="PIRSR000130-4"/>
    </source>
</evidence>
<dbReference type="PROSITE" id="PS51371">
    <property type="entry name" value="CBS"/>
    <property type="match status" value="2"/>
</dbReference>
<dbReference type="GO" id="GO:0005737">
    <property type="term" value="C:cytoplasm"/>
    <property type="evidence" value="ECO:0007669"/>
    <property type="project" value="UniProtKB-SubCell"/>
</dbReference>
<evidence type="ECO:0000256" key="9">
    <source>
        <dbReference type="ARBA" id="ARBA00023122"/>
    </source>
</evidence>
<dbReference type="CDD" id="cd04601">
    <property type="entry name" value="CBS_pair_IMPDH"/>
    <property type="match status" value="1"/>
</dbReference>
<dbReference type="NCBIfam" id="TIGR01302">
    <property type="entry name" value="IMP_dehydrog"/>
    <property type="match status" value="1"/>
</dbReference>
<comment type="caution">
    <text evidence="12">Lacks conserved residue(s) required for the propagation of feature annotation.</text>
</comment>
<evidence type="ECO:0000313" key="20">
    <source>
        <dbReference type="EMBL" id="BBN17910.1"/>
    </source>
</evidence>
<name>A0A176WAX8_MARPO</name>
<dbReference type="GO" id="GO:0006177">
    <property type="term" value="P:GMP biosynthetic process"/>
    <property type="evidence" value="ECO:0007669"/>
    <property type="project" value="UniProtKB-UniRule"/>
</dbReference>
<dbReference type="PROSITE" id="PS00487">
    <property type="entry name" value="IMP_DH_GMP_RED"/>
    <property type="match status" value="1"/>
</dbReference>
<evidence type="ECO:0000256" key="7">
    <source>
        <dbReference type="ARBA" id="ARBA00023002"/>
    </source>
</evidence>
<dbReference type="AlphaFoldDB" id="A0A176WAX8"/>
<evidence type="ECO:0000256" key="17">
    <source>
        <dbReference type="RuleBase" id="RU003927"/>
    </source>
</evidence>
<evidence type="ECO:0000256" key="14">
    <source>
        <dbReference type="PIRSR" id="PIRSR000130-3"/>
    </source>
</evidence>
<dbReference type="EC" id="1.1.1.205" evidence="12 18"/>
<feature type="active site" description="Thioimidate intermediate" evidence="12 13">
    <location>
        <position position="326"/>
    </location>
</feature>
<comment type="pathway">
    <text evidence="12 18">Purine metabolism; XMP biosynthesis via de novo pathway; XMP from IMP: step 1/1.</text>
</comment>
<evidence type="ECO:0000256" key="4">
    <source>
        <dbReference type="ARBA" id="ARBA00022749"/>
    </source>
</evidence>
<comment type="function">
    <text evidence="11 12">Catalyzes the conversion of inosine 5'-phosphate (IMP) to xanthosine 5'-phosphate (XMP), the first committed and rate-limiting step in the de novo synthesis of guanine nucleotides, and therefore plays an important role in the regulation of cell growth.</text>
</comment>
<feature type="binding site" evidence="12 14">
    <location>
        <begin position="319"/>
        <end position="321"/>
    </location>
    <ligand>
        <name>NAD(+)</name>
        <dbReference type="ChEBI" id="CHEBI:57540"/>
    </ligand>
</feature>
<dbReference type="SUPFAM" id="SSF54631">
    <property type="entry name" value="CBS-domain pair"/>
    <property type="match status" value="1"/>
</dbReference>
<dbReference type="InterPro" id="IPR013785">
    <property type="entry name" value="Aldolase_TIM"/>
</dbReference>
<accession>A0A176WAX8</accession>
<dbReference type="Pfam" id="PF00478">
    <property type="entry name" value="IMPDH"/>
    <property type="match status" value="1"/>
</dbReference>
<comment type="similarity">
    <text evidence="2 12 17">Belongs to the IMPDH/GMPR family.</text>
</comment>
<evidence type="ECO:0000313" key="21">
    <source>
        <dbReference type="EMBL" id="OAE30310.1"/>
    </source>
</evidence>
<dbReference type="Proteomes" id="UP001162541">
    <property type="component" value="Chromosome 7"/>
</dbReference>
<comment type="activity regulation">
    <text evidence="12">Mycophenolic acid (MPA) is a non-competitive inhibitor that prevents formation of the closed enzyme conformation by binding to the same site as the amobile flap. In contrast, mizoribine monophosphate (MZP) is a competitive inhibitor that induces the closed conformation. MPA is a potent inhibitor of mammalian IMPDHs but a poor inhibitor of the bacterial enzymes. MZP is a more potent inhibitor of bacterial IMPDH.</text>
</comment>
<reference evidence="23" key="3">
    <citation type="journal article" date="2020" name="Curr. Biol.">
        <title>Chromatin organization in early land plants reveals an ancestral association between H3K27me3, transposons, and constitutive heterochromatin.</title>
        <authorList>
            <person name="Montgomery S.A."/>
            <person name="Tanizawa Y."/>
            <person name="Galik B."/>
            <person name="Wang N."/>
            <person name="Ito T."/>
            <person name="Mochizuki T."/>
            <person name="Akimcheva S."/>
            <person name="Bowman J.L."/>
            <person name="Cognat V."/>
            <person name="Marechal-Drouard L."/>
            <person name="Ekker H."/>
            <person name="Hong S.F."/>
            <person name="Kohchi T."/>
            <person name="Lin S.S."/>
            <person name="Liu L.D."/>
            <person name="Nakamura Y."/>
            <person name="Valeeva L.R."/>
            <person name="Shakirov E.V."/>
            <person name="Shippen D.E."/>
            <person name="Wei W.L."/>
            <person name="Yagura M."/>
            <person name="Yamaoka S."/>
            <person name="Yamato K.T."/>
            <person name="Liu C."/>
            <person name="Berger F."/>
        </authorList>
    </citation>
    <scope>NUCLEOTIDE SEQUENCE [LARGE SCALE GENOMIC DNA]</scope>
    <source>
        <strain evidence="23">Tak-1</strain>
    </source>
</reference>
<feature type="binding site" evidence="12">
    <location>
        <position position="434"/>
    </location>
    <ligand>
        <name>IMP</name>
        <dbReference type="ChEBI" id="CHEBI:58053"/>
    </ligand>
</feature>
<evidence type="ECO:0000259" key="19">
    <source>
        <dbReference type="PROSITE" id="PS51371"/>
    </source>
</evidence>
<evidence type="ECO:0000256" key="2">
    <source>
        <dbReference type="ARBA" id="ARBA00005502"/>
    </source>
</evidence>
<dbReference type="SUPFAM" id="SSF51412">
    <property type="entry name" value="Inosine monophosphate dehydrogenase (IMPDH)"/>
    <property type="match status" value="1"/>
</dbReference>
<dbReference type="Proteomes" id="UP000077202">
    <property type="component" value="Unassembled WGS sequence"/>
</dbReference>
<keyword evidence="8 12" id="KW-0520">NAD</keyword>
<keyword evidence="7 12" id="KW-0560">Oxidoreductase</keyword>
<dbReference type="GO" id="GO:0046872">
    <property type="term" value="F:metal ion binding"/>
    <property type="evidence" value="ECO:0007669"/>
    <property type="project" value="UniProtKB-UniRule"/>
</dbReference>
<reference evidence="20" key="2">
    <citation type="journal article" date="2019" name="Curr. Biol.">
        <title>Chromatin organization in early land plants reveals an ancestral association between H3K27me3, transposons, and constitutive heterochromatin.</title>
        <authorList>
            <person name="Montgomery S.A."/>
            <person name="Tanizawa Y."/>
            <person name="Galik B."/>
            <person name="Wang N."/>
            <person name="Ito T."/>
            <person name="Mochizuki T."/>
            <person name="Akimcheva S."/>
            <person name="Bowman J."/>
            <person name="Cognat V."/>
            <person name="Drouard L."/>
            <person name="Ekker H."/>
            <person name="Houng S."/>
            <person name="Kohchi T."/>
            <person name="Lin S."/>
            <person name="Liu L.D."/>
            <person name="Nakamura Y."/>
            <person name="Valeeva L.R."/>
            <person name="Shakirov E.V."/>
            <person name="Shippen D.E."/>
            <person name="Wei W."/>
            <person name="Yagura M."/>
            <person name="Yamaoka S."/>
            <person name="Yamato K.T."/>
            <person name="Liu C."/>
            <person name="Berger F."/>
        </authorList>
    </citation>
    <scope>NUCLEOTIDE SEQUENCE [LARGE SCALE GENOMIC DNA]</scope>
    <source>
        <strain evidence="20">Tak-1</strain>
    </source>
</reference>
<dbReference type="InterPro" id="IPR015875">
    <property type="entry name" value="IMP_DH/GMP_Rdtase_CS"/>
</dbReference>
<dbReference type="InterPro" id="IPR001093">
    <property type="entry name" value="IMP_DH_GMPRt"/>
</dbReference>
<keyword evidence="3 12" id="KW-0479">Metal-binding</keyword>
<dbReference type="SMART" id="SM01240">
    <property type="entry name" value="IMPDH"/>
    <property type="match status" value="1"/>
</dbReference>
<dbReference type="CDD" id="cd00381">
    <property type="entry name" value="IMPDH"/>
    <property type="match status" value="1"/>
</dbReference>
<dbReference type="UniPathway" id="UPA00601">
    <property type="reaction ID" value="UER00295"/>
</dbReference>
<feature type="binding site" evidence="12">
    <location>
        <position position="324"/>
    </location>
    <ligand>
        <name>IMP</name>
        <dbReference type="ChEBI" id="CHEBI:58053"/>
    </ligand>
</feature>
<keyword evidence="12" id="KW-0963">Cytoplasm</keyword>
<protein>
    <recommendedName>
        <fullName evidence="12 18">Inosine-5'-monophosphate dehydrogenase</fullName>
        <shortName evidence="12">IMP dehydrogenase</shortName>
        <shortName evidence="12">IMPD</shortName>
        <shortName evidence="12">IMPDH</shortName>
        <ecNumber evidence="12 18">1.1.1.205</ecNumber>
    </recommendedName>
</protein>
<evidence type="ECO:0000256" key="10">
    <source>
        <dbReference type="ARBA" id="ARBA00048028"/>
    </source>
</evidence>